<dbReference type="Gramene" id="ONK57481">
    <property type="protein sequence ID" value="ONK57481"/>
    <property type="gene ID" value="A4U43_C09F950"/>
</dbReference>
<reference evidence="2" key="1">
    <citation type="journal article" date="2017" name="Nat. Commun.">
        <title>The asparagus genome sheds light on the origin and evolution of a young Y chromosome.</title>
        <authorList>
            <person name="Harkess A."/>
            <person name="Zhou J."/>
            <person name="Xu C."/>
            <person name="Bowers J.E."/>
            <person name="Van der Hulst R."/>
            <person name="Ayyampalayam S."/>
            <person name="Mercati F."/>
            <person name="Riccardi P."/>
            <person name="McKain M.R."/>
            <person name="Kakrana A."/>
            <person name="Tang H."/>
            <person name="Ray J."/>
            <person name="Groenendijk J."/>
            <person name="Arikit S."/>
            <person name="Mathioni S.M."/>
            <person name="Nakano M."/>
            <person name="Shan H."/>
            <person name="Telgmann-Rauber A."/>
            <person name="Kanno A."/>
            <person name="Yue Z."/>
            <person name="Chen H."/>
            <person name="Li W."/>
            <person name="Chen Y."/>
            <person name="Xu X."/>
            <person name="Zhang Y."/>
            <person name="Luo S."/>
            <person name="Chen H."/>
            <person name="Gao J."/>
            <person name="Mao Z."/>
            <person name="Pires J.C."/>
            <person name="Luo M."/>
            <person name="Kudrna D."/>
            <person name="Wing R.A."/>
            <person name="Meyers B.C."/>
            <person name="Yi K."/>
            <person name="Kong H."/>
            <person name="Lavrijsen P."/>
            <person name="Sunseri F."/>
            <person name="Falavigna A."/>
            <person name="Ye Y."/>
            <person name="Leebens-Mack J.H."/>
            <person name="Chen G."/>
        </authorList>
    </citation>
    <scope>NUCLEOTIDE SEQUENCE [LARGE SCALE GENOMIC DNA]</scope>
    <source>
        <strain evidence="2">cv. DH0086</strain>
    </source>
</reference>
<organism evidence="1 2">
    <name type="scientific">Asparagus officinalis</name>
    <name type="common">Garden asparagus</name>
    <dbReference type="NCBI Taxonomy" id="4686"/>
    <lineage>
        <taxon>Eukaryota</taxon>
        <taxon>Viridiplantae</taxon>
        <taxon>Streptophyta</taxon>
        <taxon>Embryophyta</taxon>
        <taxon>Tracheophyta</taxon>
        <taxon>Spermatophyta</taxon>
        <taxon>Magnoliopsida</taxon>
        <taxon>Liliopsida</taxon>
        <taxon>Asparagales</taxon>
        <taxon>Asparagaceae</taxon>
        <taxon>Asparagoideae</taxon>
        <taxon>Asparagus</taxon>
    </lineage>
</organism>
<dbReference type="EMBL" id="CM007389">
    <property type="protein sequence ID" value="ONK57481.1"/>
    <property type="molecule type" value="Genomic_DNA"/>
</dbReference>
<gene>
    <name evidence="1" type="ORF">A4U43_C09F950</name>
</gene>
<keyword evidence="2" id="KW-1185">Reference proteome</keyword>
<protein>
    <submittedName>
        <fullName evidence="1">Uncharacterized protein</fullName>
    </submittedName>
</protein>
<dbReference type="AlphaFoldDB" id="A0A5P1E4B5"/>
<sequence length="204" mass="22989">MSKDQSSFKATRWSCFTKTLNLSSQEFGISRRLRNACSSPHAETLQPSRSSRLRVRLRRHNRRLALAPRTSSTCGSSTFLLWANPLDRHPRLHPRLSTLVVFQSKSAPHDSVLFERRSFATSTAVLTEIRRRIVVLLSGDSLFTSSDFSAPPTRDPPPRPHSTSAARIFLILTEPHSDAAKYTTDVEFASSESATDKAWEMYVI</sequence>
<evidence type="ECO:0000313" key="2">
    <source>
        <dbReference type="Proteomes" id="UP000243459"/>
    </source>
</evidence>
<accession>A0A5P1E4B5</accession>
<proteinExistence type="predicted"/>
<evidence type="ECO:0000313" key="1">
    <source>
        <dbReference type="EMBL" id="ONK57481.1"/>
    </source>
</evidence>
<dbReference type="Proteomes" id="UP000243459">
    <property type="component" value="Chromosome 9"/>
</dbReference>
<name>A0A5P1E4B5_ASPOF</name>